<evidence type="ECO:0000259" key="4">
    <source>
        <dbReference type="PROSITE" id="PS51186"/>
    </source>
</evidence>
<evidence type="ECO:0000256" key="1">
    <source>
        <dbReference type="ARBA" id="ARBA00008694"/>
    </source>
</evidence>
<dbReference type="PANTHER" id="PTHR10545:SF29">
    <property type="entry name" value="GH14572P-RELATED"/>
    <property type="match status" value="1"/>
</dbReference>
<gene>
    <name evidence="5" type="ORF">HPC62_02245</name>
</gene>
<dbReference type="PROSITE" id="PS51186">
    <property type="entry name" value="GNAT"/>
    <property type="match status" value="1"/>
</dbReference>
<dbReference type="Proteomes" id="UP000505210">
    <property type="component" value="Chromosome"/>
</dbReference>
<dbReference type="GO" id="GO:0008080">
    <property type="term" value="F:N-acetyltransferase activity"/>
    <property type="evidence" value="ECO:0007669"/>
    <property type="project" value="TreeGrafter"/>
</dbReference>
<keyword evidence="6" id="KW-1185">Reference proteome</keyword>
<proteinExistence type="inferred from homology"/>
<evidence type="ECO:0000313" key="6">
    <source>
        <dbReference type="Proteomes" id="UP000505210"/>
    </source>
</evidence>
<dbReference type="KEGG" id="theu:HPC62_02245"/>
<evidence type="ECO:0000313" key="5">
    <source>
        <dbReference type="EMBL" id="QKD81149.1"/>
    </source>
</evidence>
<dbReference type="Gene3D" id="3.40.630.30">
    <property type="match status" value="1"/>
</dbReference>
<dbReference type="InterPro" id="IPR051016">
    <property type="entry name" value="Diverse_Substrate_AcTransf"/>
</dbReference>
<dbReference type="RefSeq" id="WP_172353563.1">
    <property type="nucleotide sequence ID" value="NZ_CP053661.1"/>
</dbReference>
<accession>A0A6M8B292</accession>
<dbReference type="SUPFAM" id="SSF55729">
    <property type="entry name" value="Acyl-CoA N-acyltransferases (Nat)"/>
    <property type="match status" value="1"/>
</dbReference>
<dbReference type="Pfam" id="PF00583">
    <property type="entry name" value="Acetyltransf_1"/>
    <property type="match status" value="1"/>
</dbReference>
<feature type="domain" description="N-acetyltransferase" evidence="4">
    <location>
        <begin position="2"/>
        <end position="165"/>
    </location>
</feature>
<name>A0A6M8B292_9CYAN</name>
<evidence type="ECO:0000256" key="2">
    <source>
        <dbReference type="ARBA" id="ARBA00022679"/>
    </source>
</evidence>
<sequence>MARIRLATPADAPAVFELILALAEYEKLTHEVVGSVELLAEHLGGLGTDPAEQRRPLIEALLAEVDQQAVGFALFFSNYSTFLTKPGIYLEDLFVRPEYRGQGIGKALLSTLAQLALERDCGRLEWNVLDWNEPAIAFYERMGATILPDWRTCRVTGGAIAQLANLGQSPSFPL</sequence>
<reference evidence="5 6" key="1">
    <citation type="submission" date="2020-05" db="EMBL/GenBank/DDBJ databases">
        <title>Complete genome sequence of of a novel Thermoleptolyngbya strain isolated from hot springs of Ganzi, Sichuan China.</title>
        <authorList>
            <person name="Tang J."/>
            <person name="Daroch M."/>
            <person name="Li L."/>
            <person name="Waleron K."/>
            <person name="Waleron M."/>
            <person name="Waleron M."/>
        </authorList>
    </citation>
    <scope>NUCLEOTIDE SEQUENCE [LARGE SCALE GENOMIC DNA]</scope>
    <source>
        <strain evidence="5 6">PKUAC-SCTA183</strain>
    </source>
</reference>
<evidence type="ECO:0000256" key="3">
    <source>
        <dbReference type="ARBA" id="ARBA00023315"/>
    </source>
</evidence>
<dbReference type="EMBL" id="CP053661">
    <property type="protein sequence ID" value="QKD81149.1"/>
    <property type="molecule type" value="Genomic_DNA"/>
</dbReference>
<dbReference type="InterPro" id="IPR016181">
    <property type="entry name" value="Acyl_CoA_acyltransferase"/>
</dbReference>
<dbReference type="AlphaFoldDB" id="A0A6M8B292"/>
<dbReference type="InterPro" id="IPR000182">
    <property type="entry name" value="GNAT_dom"/>
</dbReference>
<organism evidence="5 6">
    <name type="scientific">Thermoleptolyngbya sichuanensis A183</name>
    <dbReference type="NCBI Taxonomy" id="2737172"/>
    <lineage>
        <taxon>Bacteria</taxon>
        <taxon>Bacillati</taxon>
        <taxon>Cyanobacteriota</taxon>
        <taxon>Cyanophyceae</taxon>
        <taxon>Oculatellales</taxon>
        <taxon>Oculatellaceae</taxon>
        <taxon>Thermoleptolyngbya</taxon>
        <taxon>Thermoleptolyngbya sichuanensis</taxon>
    </lineage>
</organism>
<keyword evidence="2 5" id="KW-0808">Transferase</keyword>
<comment type="similarity">
    <text evidence="1">Belongs to the acetyltransferase family.</text>
</comment>
<keyword evidence="3" id="KW-0012">Acyltransferase</keyword>
<dbReference type="FunFam" id="3.40.630.30:FF:000064">
    <property type="entry name" value="GNAT family acetyltransferase"/>
    <property type="match status" value="1"/>
</dbReference>
<dbReference type="CDD" id="cd04301">
    <property type="entry name" value="NAT_SF"/>
    <property type="match status" value="1"/>
</dbReference>
<protein>
    <submittedName>
        <fullName evidence="5">GNAT family N-acetyltransferase</fullName>
    </submittedName>
</protein>
<dbReference type="PANTHER" id="PTHR10545">
    <property type="entry name" value="DIAMINE N-ACETYLTRANSFERASE"/>
    <property type="match status" value="1"/>
</dbReference>